<comment type="similarity">
    <text evidence="1">Belongs to the ARG7 family.</text>
</comment>
<dbReference type="InterPro" id="IPR003676">
    <property type="entry name" value="SAUR_fam"/>
</dbReference>
<evidence type="ECO:0000256" key="2">
    <source>
        <dbReference type="SAM" id="MobiDB-lite"/>
    </source>
</evidence>
<comment type="caution">
    <text evidence="3">The sequence shown here is derived from an EMBL/GenBank/DDBJ whole genome shotgun (WGS) entry which is preliminary data.</text>
</comment>
<dbReference type="AlphaFoldDB" id="A0A443NU40"/>
<evidence type="ECO:0000313" key="4">
    <source>
        <dbReference type="Proteomes" id="UP000283530"/>
    </source>
</evidence>
<gene>
    <name evidence="3" type="ORF">CKAN_01074500</name>
</gene>
<accession>A0A443NU40</accession>
<dbReference type="Proteomes" id="UP000283530">
    <property type="component" value="Unassembled WGS sequence"/>
</dbReference>
<dbReference type="EMBL" id="QPKB01000004">
    <property type="protein sequence ID" value="RWR82037.1"/>
    <property type="molecule type" value="Genomic_DNA"/>
</dbReference>
<reference evidence="3 4" key="1">
    <citation type="journal article" date="2019" name="Nat. Plants">
        <title>Stout camphor tree genome fills gaps in understanding of flowering plant genome evolution.</title>
        <authorList>
            <person name="Chaw S.M."/>
            <person name="Liu Y.C."/>
            <person name="Wu Y.W."/>
            <person name="Wang H.Y."/>
            <person name="Lin C.I."/>
            <person name="Wu C.S."/>
            <person name="Ke H.M."/>
            <person name="Chang L.Y."/>
            <person name="Hsu C.Y."/>
            <person name="Yang H.T."/>
            <person name="Sudianto E."/>
            <person name="Hsu M.H."/>
            <person name="Wu K.P."/>
            <person name="Wang L.N."/>
            <person name="Leebens-Mack J.H."/>
            <person name="Tsai I.J."/>
        </authorList>
    </citation>
    <scope>NUCLEOTIDE SEQUENCE [LARGE SCALE GENOMIC DNA]</scope>
    <source>
        <strain evidence="4">cv. Chaw 1501</strain>
        <tissue evidence="3">Young leaves</tissue>
    </source>
</reference>
<evidence type="ECO:0000313" key="3">
    <source>
        <dbReference type="EMBL" id="RWR82037.1"/>
    </source>
</evidence>
<sequence length="150" mass="16839">MRLYPSPLISATPPVTSSSSSSFKFPTNCSFRIQPSEPRSEDTIILGLTFSSQPQFSYTILLLLFLLLLHKMPIKQQHEARKTPKGHFAVYVGSDRKRFVVPTSYLKHPLFQQLLDKAAEEFGFDNRSGIVLPCDVSTFEGLISVLARCS</sequence>
<protein>
    <submittedName>
        <fullName evidence="3">Auxin-induced protein x15</fullName>
    </submittedName>
</protein>
<dbReference type="PANTHER" id="PTHR31374">
    <property type="entry name" value="AUXIN-INDUCED PROTEIN-LIKE-RELATED"/>
    <property type="match status" value="1"/>
</dbReference>
<proteinExistence type="inferred from homology"/>
<dbReference type="OrthoDB" id="1897212at2759"/>
<evidence type="ECO:0000256" key="1">
    <source>
        <dbReference type="ARBA" id="ARBA00006974"/>
    </source>
</evidence>
<dbReference type="Pfam" id="PF02519">
    <property type="entry name" value="Auxin_inducible"/>
    <property type="match status" value="1"/>
</dbReference>
<feature type="region of interest" description="Disordered" evidence="2">
    <location>
        <begin position="1"/>
        <end position="21"/>
    </location>
</feature>
<name>A0A443NU40_9MAGN</name>
<keyword evidence="4" id="KW-1185">Reference proteome</keyword>
<dbReference type="PANTHER" id="PTHR31374:SF281">
    <property type="entry name" value="INDOLE-3-ACETIC ACID-INDUCED PROTEIN ARG7-LIKE"/>
    <property type="match status" value="1"/>
</dbReference>
<organism evidence="3 4">
    <name type="scientific">Cinnamomum micranthum f. kanehirae</name>
    <dbReference type="NCBI Taxonomy" id="337451"/>
    <lineage>
        <taxon>Eukaryota</taxon>
        <taxon>Viridiplantae</taxon>
        <taxon>Streptophyta</taxon>
        <taxon>Embryophyta</taxon>
        <taxon>Tracheophyta</taxon>
        <taxon>Spermatophyta</taxon>
        <taxon>Magnoliopsida</taxon>
        <taxon>Magnoliidae</taxon>
        <taxon>Laurales</taxon>
        <taxon>Lauraceae</taxon>
        <taxon>Cinnamomum</taxon>
    </lineage>
</organism>
<dbReference type="GO" id="GO:0009733">
    <property type="term" value="P:response to auxin"/>
    <property type="evidence" value="ECO:0007669"/>
    <property type="project" value="InterPro"/>
</dbReference>